<sequence>MKKFDQIHETVLKDAIDIFTGIRDIVSDDDGLEKLIAKHTGKKSTYIRSIANKSNDLICVFPVMSSRNIAIGNQAMVSKAIEKNLVAMLQMLFSAIQVSDADNAFEYIKTFHTNINKSAKSFDIDDVITVSNLIDGMTESAFKVGAKVDMGIVEAVKQDLKRMNFVLESNISTRPISESFTCNIDPSGKYVVEVKPYREDNSSSVNVFNMGSSSPVEPAVVKDRERIKFNYDLDKIDSQINKDKVDFFKNQVLPTEYKKANELQPTLMVINFKIKSGDRYIPVDSMVIGVKAKLYPIGSEDIITHLVAKTKDANWIQKFIKASTKEISFFKDFLFAIDKAKVDALSMSRKGSSNMMWKVLERRANKSKFNKLMARSNDSTAITTIMVSQNEVDYMKKEYQVDISDIHTARTLLDQYNLIGLCIVDESLEIAKFLYDTGDDMWETISFSNLERESNDNTYKKVVNLMTKVM</sequence>
<evidence type="ECO:0000313" key="1">
    <source>
        <dbReference type="EMBL" id="DAE08634.1"/>
    </source>
</evidence>
<name>A0A8S5PP50_9CAUD</name>
<dbReference type="EMBL" id="BK015472">
    <property type="protein sequence ID" value="DAE08634.1"/>
    <property type="molecule type" value="Genomic_DNA"/>
</dbReference>
<reference evidence="1" key="1">
    <citation type="journal article" date="2021" name="Proc. Natl. Acad. Sci. U.S.A.">
        <title>A Catalog of Tens of Thousands of Viruses from Human Metagenomes Reveals Hidden Associations with Chronic Diseases.</title>
        <authorList>
            <person name="Tisza M.J."/>
            <person name="Buck C.B."/>
        </authorList>
    </citation>
    <scope>NUCLEOTIDE SEQUENCE</scope>
    <source>
        <strain evidence="1">CtwwN25</strain>
    </source>
</reference>
<accession>A0A8S5PP50</accession>
<organism evidence="1">
    <name type="scientific">Myoviridae sp. ctwwN25</name>
    <dbReference type="NCBI Taxonomy" id="2825209"/>
    <lineage>
        <taxon>Viruses</taxon>
        <taxon>Duplodnaviria</taxon>
        <taxon>Heunggongvirae</taxon>
        <taxon>Uroviricota</taxon>
        <taxon>Caudoviricetes</taxon>
    </lineage>
</organism>
<proteinExistence type="predicted"/>
<protein>
    <submittedName>
        <fullName evidence="1">Uncharacterized protein</fullName>
    </submittedName>
</protein>